<gene>
    <name evidence="1" type="ORF">NBC122_00649</name>
</gene>
<organism evidence="1 2">
    <name type="scientific">Chryseobacterium salivictor</name>
    <dbReference type="NCBI Taxonomy" id="2547600"/>
    <lineage>
        <taxon>Bacteria</taxon>
        <taxon>Pseudomonadati</taxon>
        <taxon>Bacteroidota</taxon>
        <taxon>Flavobacteriia</taxon>
        <taxon>Flavobacteriales</taxon>
        <taxon>Weeksellaceae</taxon>
        <taxon>Chryseobacterium group</taxon>
        <taxon>Chryseobacterium</taxon>
    </lineage>
</organism>
<name>A0A4P6ZDH3_9FLAO</name>
<dbReference type="EMBL" id="CP037954">
    <property type="protein sequence ID" value="QBO57485.1"/>
    <property type="molecule type" value="Genomic_DNA"/>
</dbReference>
<sequence length="339" mass="40576">MITILIKSFNRPFYLDRCLSSIHRFVKGNYKVNILDDGTPEKYLNKIKEKYPEVNIQRSGQYHQKVKIIQENLETGKEIDGFQIPTQLWIDAVKNATDFVLVTEDDVWFTKPVDLEEITTQMKTHETALVKLGWHGNTDAFKKLDTSMISEHLNRSYPKKLFTSNRWVMDLFMHNKFKFFSLLYRLGLVDHFTQQKYWHLNSILMGVWQKDYWLYVWKDVQGRVDEKMQLRNAAVWFHEHKKNLNMVAMSREECMKTTFQSSATNSYHKSDCDFDVNYFNHLINEAWLNESFDVMQNFPQDISLSYFEKFLDKKINREEFRKWVAQFKDLYRSLGATVD</sequence>
<reference evidence="1 2" key="1">
    <citation type="submission" date="2019-03" db="EMBL/GenBank/DDBJ databases">
        <authorList>
            <person name="Kim H."/>
            <person name="Yu S.-M."/>
        </authorList>
    </citation>
    <scope>NUCLEOTIDE SEQUENCE [LARGE SCALE GENOMIC DNA]</scope>
    <source>
        <strain evidence="1 2">NBC122</strain>
    </source>
</reference>
<dbReference type="AlphaFoldDB" id="A0A4P6ZDH3"/>
<dbReference type="OrthoDB" id="1309140at2"/>
<evidence type="ECO:0000313" key="2">
    <source>
        <dbReference type="Proteomes" id="UP000294419"/>
    </source>
</evidence>
<dbReference type="InterPro" id="IPR029044">
    <property type="entry name" value="Nucleotide-diphossugar_trans"/>
</dbReference>
<evidence type="ECO:0008006" key="3">
    <source>
        <dbReference type="Google" id="ProtNLM"/>
    </source>
</evidence>
<protein>
    <recommendedName>
        <fullName evidence="3">Glycosyl transferase family 2</fullName>
    </recommendedName>
</protein>
<dbReference type="Proteomes" id="UP000294419">
    <property type="component" value="Chromosome"/>
</dbReference>
<keyword evidence="2" id="KW-1185">Reference proteome</keyword>
<dbReference type="Gene3D" id="3.90.550.10">
    <property type="entry name" value="Spore Coat Polysaccharide Biosynthesis Protein SpsA, Chain A"/>
    <property type="match status" value="1"/>
</dbReference>
<proteinExistence type="predicted"/>
<dbReference type="KEGG" id="csal:NBC122_00649"/>
<dbReference type="SUPFAM" id="SSF53448">
    <property type="entry name" value="Nucleotide-diphospho-sugar transferases"/>
    <property type="match status" value="1"/>
</dbReference>
<evidence type="ECO:0000313" key="1">
    <source>
        <dbReference type="EMBL" id="QBO57485.1"/>
    </source>
</evidence>
<dbReference type="RefSeq" id="WP_133438985.1">
    <property type="nucleotide sequence ID" value="NZ_CP037954.1"/>
</dbReference>
<accession>A0A4P6ZDH3</accession>